<dbReference type="KEGG" id="pyc:TQ32_07425"/>
<dbReference type="Proteomes" id="UP000070587">
    <property type="component" value="Chromosome"/>
</dbReference>
<protein>
    <recommendedName>
        <fullName evidence="3">DUF2283 domain-containing protein</fullName>
    </recommendedName>
</protein>
<reference evidence="2" key="1">
    <citation type="submission" date="2015-02" db="EMBL/GenBank/DDBJ databases">
        <title>Pyrococcus kukulkanii sp. nov., a novel hyperthermophilic archaeon isolated from a deep-sea hydrothermal vent at the Guaymas Basin.</title>
        <authorList>
            <person name="Oger P.M."/>
            <person name="Callac N."/>
            <person name="Jebbar M."/>
            <person name="Godfroy A."/>
        </authorList>
    </citation>
    <scope>NUCLEOTIDE SEQUENCE [LARGE SCALE GENOMIC DNA]</scope>
    <source>
        <strain evidence="2">NCB100</strain>
    </source>
</reference>
<dbReference type="PANTHER" id="PTHR37029">
    <property type="entry name" value="SSR1768 PROTEIN"/>
    <property type="match status" value="1"/>
</dbReference>
<gene>
    <name evidence="1" type="ORF">TQ32_07425</name>
</gene>
<evidence type="ECO:0008006" key="3">
    <source>
        <dbReference type="Google" id="ProtNLM"/>
    </source>
</evidence>
<accession>A0A127BAQ5</accession>
<evidence type="ECO:0000313" key="2">
    <source>
        <dbReference type="Proteomes" id="UP000070587"/>
    </source>
</evidence>
<dbReference type="OrthoDB" id="371681at2157"/>
<dbReference type="GeneID" id="28491655"/>
<dbReference type="STRING" id="1609559.TQ32_07425"/>
<sequence length="73" mass="8932">MKVRYDLKNKILYILIREGEVADTDEVAEDVWVEYYEKEKEDIMGIEIWNAEISNKLLFENQKNYKTQYTQRH</sequence>
<dbReference type="PANTHER" id="PTHR37029:SF1">
    <property type="entry name" value="SSR1768 PROTEIN"/>
    <property type="match status" value="1"/>
</dbReference>
<dbReference type="InterPro" id="IPR019270">
    <property type="entry name" value="DUF2283"/>
</dbReference>
<dbReference type="EMBL" id="CP010835">
    <property type="protein sequence ID" value="AMM54327.1"/>
    <property type="molecule type" value="Genomic_DNA"/>
</dbReference>
<dbReference type="Pfam" id="PF10049">
    <property type="entry name" value="DUF2283"/>
    <property type="match status" value="1"/>
</dbReference>
<organism evidence="1 2">
    <name type="scientific">Pyrococcus kukulkanii</name>
    <dbReference type="NCBI Taxonomy" id="1609559"/>
    <lineage>
        <taxon>Archaea</taxon>
        <taxon>Methanobacteriati</taxon>
        <taxon>Methanobacteriota</taxon>
        <taxon>Thermococci</taxon>
        <taxon>Thermococcales</taxon>
        <taxon>Thermococcaceae</taxon>
        <taxon>Pyrococcus</taxon>
    </lineage>
</organism>
<name>A0A127BAQ5_9EURY</name>
<reference evidence="1 2" key="2">
    <citation type="journal article" date="2016" name="Int. J. Syst. Evol. Microbiol.">
        <title>Pyrococcus kukulkanii sp. nov., a hyperthermophilic, piezophilic archaeon isolated from a deep-sea hydrothermal vent.</title>
        <authorList>
            <person name="Callac N."/>
            <person name="Oger P."/>
            <person name="Lesongeur F."/>
            <person name="Rattray J.E."/>
            <person name="Vannier P."/>
            <person name="Michoud G."/>
            <person name="Beauverger M."/>
            <person name="Gayet N."/>
            <person name="Rouxel O."/>
            <person name="Jebbar M."/>
            <person name="Godfroy A."/>
        </authorList>
    </citation>
    <scope>NUCLEOTIDE SEQUENCE [LARGE SCALE GENOMIC DNA]</scope>
    <source>
        <strain evidence="1 2">NCB100</strain>
    </source>
</reference>
<dbReference type="RefSeq" id="WP_068323004.1">
    <property type="nucleotide sequence ID" value="NZ_CP010835.1"/>
</dbReference>
<evidence type="ECO:0000313" key="1">
    <source>
        <dbReference type="EMBL" id="AMM54327.1"/>
    </source>
</evidence>
<dbReference type="AlphaFoldDB" id="A0A127BAQ5"/>
<proteinExistence type="predicted"/>